<dbReference type="InterPro" id="IPR029460">
    <property type="entry name" value="DNAPol_HHH"/>
</dbReference>
<dbReference type="Gene3D" id="1.10.10.1600">
    <property type="entry name" value="Bacterial DNA polymerase III alpha subunit, thumb domain"/>
    <property type="match status" value="1"/>
</dbReference>
<evidence type="ECO:0000313" key="15">
    <source>
        <dbReference type="Proteomes" id="UP000463224"/>
    </source>
</evidence>
<dbReference type="SMART" id="SM00481">
    <property type="entry name" value="POLIIIAc"/>
    <property type="match status" value="1"/>
</dbReference>
<dbReference type="Gene3D" id="3.20.20.140">
    <property type="entry name" value="Metal-dependent hydrolases"/>
    <property type="match status" value="1"/>
</dbReference>
<keyword evidence="8" id="KW-0235">DNA replication</keyword>
<evidence type="ECO:0000256" key="4">
    <source>
        <dbReference type="ARBA" id="ARBA00019114"/>
    </source>
</evidence>
<dbReference type="NCBIfam" id="TIGR00594">
    <property type="entry name" value="polc"/>
    <property type="match status" value="1"/>
</dbReference>
<keyword evidence="6 14" id="KW-0808">Transferase</keyword>
<keyword evidence="15" id="KW-1185">Reference proteome</keyword>
<dbReference type="CDD" id="cd07433">
    <property type="entry name" value="PHP_PolIIIA_DnaE1"/>
    <property type="match status" value="1"/>
</dbReference>
<evidence type="ECO:0000256" key="11">
    <source>
        <dbReference type="ARBA" id="ARBA00026073"/>
    </source>
</evidence>
<comment type="catalytic activity">
    <reaction evidence="12">
        <text>DNA(n) + a 2'-deoxyribonucleoside 5'-triphosphate = DNA(n+1) + diphosphate</text>
        <dbReference type="Rhea" id="RHEA:22508"/>
        <dbReference type="Rhea" id="RHEA-COMP:17339"/>
        <dbReference type="Rhea" id="RHEA-COMP:17340"/>
        <dbReference type="ChEBI" id="CHEBI:33019"/>
        <dbReference type="ChEBI" id="CHEBI:61560"/>
        <dbReference type="ChEBI" id="CHEBI:173112"/>
        <dbReference type="EC" id="2.7.7.7"/>
    </reaction>
</comment>
<dbReference type="EC" id="2.7.7.7" evidence="3"/>
<evidence type="ECO:0000256" key="5">
    <source>
        <dbReference type="ARBA" id="ARBA00022490"/>
    </source>
</evidence>
<dbReference type="InterPro" id="IPR041931">
    <property type="entry name" value="DNA_pol3_alpha_thumb_dom"/>
</dbReference>
<dbReference type="InterPro" id="IPR003141">
    <property type="entry name" value="Pol/His_phosphatase_N"/>
</dbReference>
<comment type="function">
    <text evidence="10">DNA polymerase III is a complex, multichain enzyme responsible for most of the replicative synthesis in bacteria. This DNA polymerase also exhibits 3' to 5' exonuclease activity. The alpha chain is the DNA polymerase.</text>
</comment>
<evidence type="ECO:0000259" key="13">
    <source>
        <dbReference type="SMART" id="SM00481"/>
    </source>
</evidence>
<dbReference type="Pfam" id="PF07733">
    <property type="entry name" value="DNA_pol3_alpha"/>
    <property type="match status" value="1"/>
</dbReference>
<comment type="subunit">
    <text evidence="11">DNA polymerase III contains a core (composed of alpha, epsilon and theta chains) that associates with a tau subunit. This core dimerizes to form the POLIII' complex. PolIII' associates with the gamma complex (composed of gamma, delta, delta', psi and chi chains) and with the beta chain to form the complete DNA polymerase III complex.</text>
</comment>
<dbReference type="InterPro" id="IPR011708">
    <property type="entry name" value="DNA_pol3_alpha_NTPase_dom"/>
</dbReference>
<comment type="subcellular location">
    <subcellularLocation>
        <location evidence="1">Cytoplasm</location>
    </subcellularLocation>
</comment>
<dbReference type="GO" id="GO:0005737">
    <property type="term" value="C:cytoplasm"/>
    <property type="evidence" value="ECO:0007669"/>
    <property type="project" value="UniProtKB-SubCell"/>
</dbReference>
<organism evidence="14 15">
    <name type="scientific">Nitratireductor arenosus</name>
    <dbReference type="NCBI Taxonomy" id="2682096"/>
    <lineage>
        <taxon>Bacteria</taxon>
        <taxon>Pseudomonadati</taxon>
        <taxon>Pseudomonadota</taxon>
        <taxon>Alphaproteobacteria</taxon>
        <taxon>Hyphomicrobiales</taxon>
        <taxon>Phyllobacteriaceae</taxon>
        <taxon>Nitratireductor</taxon>
    </lineage>
</organism>
<evidence type="ECO:0000256" key="12">
    <source>
        <dbReference type="ARBA" id="ARBA00049244"/>
    </source>
</evidence>
<accession>A0A844QM35</accession>
<dbReference type="AlphaFoldDB" id="A0A844QM35"/>
<dbReference type="Gene3D" id="1.10.150.870">
    <property type="match status" value="1"/>
</dbReference>
<dbReference type="CDD" id="cd04485">
    <property type="entry name" value="DnaE_OBF"/>
    <property type="match status" value="1"/>
</dbReference>
<keyword evidence="9" id="KW-0239">DNA-directed DNA polymerase</keyword>
<keyword evidence="5" id="KW-0963">Cytoplasm</keyword>
<evidence type="ECO:0000256" key="6">
    <source>
        <dbReference type="ARBA" id="ARBA00022679"/>
    </source>
</evidence>
<reference evidence="14 15" key="1">
    <citation type="submission" date="2019-12" db="EMBL/GenBank/DDBJ databases">
        <title>Nitratireductor arenosus sp. nov., Isolated from sea sand, Jeju island, South Korea.</title>
        <authorList>
            <person name="Kim W."/>
        </authorList>
    </citation>
    <scope>NUCLEOTIDE SEQUENCE [LARGE SCALE GENOMIC DNA]</scope>
    <source>
        <strain evidence="14 15">CAU 1489</strain>
    </source>
</reference>
<dbReference type="GO" id="GO:0003676">
    <property type="term" value="F:nucleic acid binding"/>
    <property type="evidence" value="ECO:0007669"/>
    <property type="project" value="InterPro"/>
</dbReference>
<dbReference type="PANTHER" id="PTHR32294">
    <property type="entry name" value="DNA POLYMERASE III SUBUNIT ALPHA"/>
    <property type="match status" value="1"/>
</dbReference>
<keyword evidence="7 14" id="KW-0548">Nucleotidyltransferase</keyword>
<evidence type="ECO:0000256" key="7">
    <source>
        <dbReference type="ARBA" id="ARBA00022695"/>
    </source>
</evidence>
<dbReference type="InterPro" id="IPR004013">
    <property type="entry name" value="PHP_dom"/>
</dbReference>
<feature type="domain" description="Polymerase/histidinol phosphatase N-terminal" evidence="13">
    <location>
        <begin position="30"/>
        <end position="97"/>
    </location>
</feature>
<evidence type="ECO:0000256" key="3">
    <source>
        <dbReference type="ARBA" id="ARBA00012417"/>
    </source>
</evidence>
<dbReference type="EMBL" id="WPHG01000004">
    <property type="protein sequence ID" value="MVA98941.1"/>
    <property type="molecule type" value="Genomic_DNA"/>
</dbReference>
<comment type="similarity">
    <text evidence="2">Belongs to the DNA polymerase type-C family. DnaE subfamily.</text>
</comment>
<dbReference type="GO" id="GO:0003887">
    <property type="term" value="F:DNA-directed DNA polymerase activity"/>
    <property type="evidence" value="ECO:0007669"/>
    <property type="project" value="UniProtKB-KW"/>
</dbReference>
<gene>
    <name evidence="14" type="primary">dnaE</name>
    <name evidence="14" type="ORF">GN330_16970</name>
</gene>
<dbReference type="InterPro" id="IPR040982">
    <property type="entry name" value="DNA_pol3_finger"/>
</dbReference>
<evidence type="ECO:0000256" key="10">
    <source>
        <dbReference type="ARBA" id="ARBA00025611"/>
    </source>
</evidence>
<dbReference type="PANTHER" id="PTHR32294:SF0">
    <property type="entry name" value="DNA POLYMERASE III SUBUNIT ALPHA"/>
    <property type="match status" value="1"/>
</dbReference>
<name>A0A844QM35_9HYPH</name>
<dbReference type="InterPro" id="IPR016195">
    <property type="entry name" value="Pol/histidinol_Pase-like"/>
</dbReference>
<dbReference type="Pfam" id="PF02811">
    <property type="entry name" value="PHP"/>
    <property type="match status" value="1"/>
</dbReference>
<dbReference type="InterPro" id="IPR049821">
    <property type="entry name" value="PolIIIA_DnaE1_PHP"/>
</dbReference>
<dbReference type="NCBIfam" id="NF004226">
    <property type="entry name" value="PRK05673.1"/>
    <property type="match status" value="1"/>
</dbReference>
<sequence>MASPRPPRDPLLRAAMQAAAAPAPAARPFIHLRVHSAYSLLEGALPIGKIVGHAVKDCAPAIAIADTNNLFGALEFAQKAVKDGIQPIMACQLDTFFEGEDASSQRSARDTRPDLAGLVLIAADETGYANLVRLVSRAYLETPAGAPVHVTTGWLAESAPGLICLTGGANGPIGRALVADHAPLAEARLLHLRDLFGDRLYVELQRHEGYDRAVEAAQIDLAYRHDLPLVATNEAFFPAREDYEAHDALIAIAEGTVIAVDERRKLTPDHYLKSQAEMAALFSDLPEAIDNTVEIALRCSYYPKNRAPILPRFAADSGEDAEAAEKAEAEELKRQAREGLANRIHTLGLSAGYGEQDYSQRLEHELSIIERMKYPGYFLIVADFIKWAKAHDIPVGPGRGSGAGSLVAYALTITDVDPLRFSLLFERFLNPDRVSMPDFDIDFCQDRRDEVIRYVQDKYGRDQVAQIITFGTLQARAVLRDVGRVLQMPYGLVDRLTKMVPANPANPVKLADAIAAEPRFQEELEKEPIVEQLLEMAQKLEGLYRHASTHAAGIVIGDRPLSELVPMYRDPRSDMPVTQFNMKKVEDAGLVKFDFLGLKTLTVLETAVRLIRRKGIEIDLSKIPLDDPDTYAMLARGETVGIFQVESAGMRKALIGMKPDRIEDIIALVALYRPGPMENIPTYNARKHGEEEIASIHPKIDHLVKETQGVIVYQEQVMQIAQELAGYTLGQADLLRRAMGKKIRAEMEKQRAVFVDGATERGVGKQQADFIFDLLAKFADYGFNKSHAAAYAIVSYQTAYLKAHHPVEFLAASMTLDMGNTDKLADFRQDAIRLGIEVVPPSVQTSHRDFEVGDNRIFYSLAAIKGVGDAAVEHIVEKRREKPFSSLEDFSGRVDPRIVGKRVFESLVQAGALDCFGRERAALFAGVELMMGLAQRAAENALSGQSDIFGAALAGEPERLRLPDAAPWLPADKLHREFQVVGFYLSAHPLDEYKDALKKMRVQSWTEFSAAVKRGASAGRLAGTVTSKQERKTRTGNKMGVVNFSDVSGQFEAVLFSEALAQFRDLLEAGRSVVITVAAEDRPEGVNLRIQTVQSLEDEASRLQKALRIYLRDSGPVSALANQLGQRGEGEVSLVLIKPGGAGEVEIALPERYRISPQIASALRAVPGVVEVELV</sequence>
<evidence type="ECO:0000256" key="2">
    <source>
        <dbReference type="ARBA" id="ARBA00009496"/>
    </source>
</evidence>
<dbReference type="Pfam" id="PF01336">
    <property type="entry name" value="tRNA_anti-codon"/>
    <property type="match status" value="1"/>
</dbReference>
<dbReference type="GO" id="GO:0008408">
    <property type="term" value="F:3'-5' exonuclease activity"/>
    <property type="evidence" value="ECO:0007669"/>
    <property type="project" value="InterPro"/>
</dbReference>
<dbReference type="InterPro" id="IPR004805">
    <property type="entry name" value="DnaE2/DnaE/PolC"/>
</dbReference>
<dbReference type="InterPro" id="IPR004365">
    <property type="entry name" value="NA-bd_OB_tRNA"/>
</dbReference>
<dbReference type="SUPFAM" id="SSF89550">
    <property type="entry name" value="PHP domain-like"/>
    <property type="match status" value="1"/>
</dbReference>
<dbReference type="Pfam" id="PF14579">
    <property type="entry name" value="HHH_6"/>
    <property type="match status" value="1"/>
</dbReference>
<evidence type="ECO:0000256" key="1">
    <source>
        <dbReference type="ARBA" id="ARBA00004496"/>
    </source>
</evidence>
<protein>
    <recommendedName>
        <fullName evidence="4">DNA polymerase III subunit alpha</fullName>
        <ecNumber evidence="3">2.7.7.7</ecNumber>
    </recommendedName>
</protein>
<dbReference type="SUPFAM" id="SSF160975">
    <property type="entry name" value="AF1531-like"/>
    <property type="match status" value="1"/>
</dbReference>
<dbReference type="Proteomes" id="UP000463224">
    <property type="component" value="Unassembled WGS sequence"/>
</dbReference>
<dbReference type="Pfam" id="PF17657">
    <property type="entry name" value="DNA_pol3_finger"/>
    <property type="match status" value="1"/>
</dbReference>
<comment type="caution">
    <text evidence="14">The sequence shown here is derived from an EMBL/GenBank/DDBJ whole genome shotgun (WGS) entry which is preliminary data.</text>
</comment>
<evidence type="ECO:0000256" key="8">
    <source>
        <dbReference type="ARBA" id="ARBA00022705"/>
    </source>
</evidence>
<evidence type="ECO:0000256" key="9">
    <source>
        <dbReference type="ARBA" id="ARBA00022932"/>
    </source>
</evidence>
<evidence type="ECO:0000313" key="14">
    <source>
        <dbReference type="EMBL" id="MVA98941.1"/>
    </source>
</evidence>
<dbReference type="GO" id="GO:0006260">
    <property type="term" value="P:DNA replication"/>
    <property type="evidence" value="ECO:0007669"/>
    <property type="project" value="UniProtKB-KW"/>
</dbReference>
<proteinExistence type="inferred from homology"/>